<feature type="domain" description="FlgD/Vpr Ig-like" evidence="2">
    <location>
        <begin position="336"/>
        <end position="384"/>
    </location>
</feature>
<organism evidence="3 4">
    <name type="scientific">Eiseniibacteriota bacterium</name>
    <dbReference type="NCBI Taxonomy" id="2212470"/>
    <lineage>
        <taxon>Bacteria</taxon>
        <taxon>Candidatus Eiseniibacteriota</taxon>
    </lineage>
</organism>
<dbReference type="Pfam" id="PF13860">
    <property type="entry name" value="FlgD_ig"/>
    <property type="match status" value="1"/>
</dbReference>
<evidence type="ECO:0000259" key="2">
    <source>
        <dbReference type="Pfam" id="PF13860"/>
    </source>
</evidence>
<dbReference type="AlphaFoldDB" id="A0A937XAU6"/>
<gene>
    <name evidence="3" type="ORF">FJY75_05055</name>
</gene>
<feature type="signal peptide" evidence="1">
    <location>
        <begin position="1"/>
        <end position="20"/>
    </location>
</feature>
<dbReference type="Gene3D" id="2.60.40.4070">
    <property type="match status" value="1"/>
</dbReference>
<reference evidence="3" key="1">
    <citation type="submission" date="2019-03" db="EMBL/GenBank/DDBJ databases">
        <title>Lake Tanganyika Metagenome-Assembled Genomes (MAGs).</title>
        <authorList>
            <person name="Tran P."/>
        </authorList>
    </citation>
    <scope>NUCLEOTIDE SEQUENCE</scope>
    <source>
        <strain evidence="3">M_DeepCast_400m_m2_100</strain>
    </source>
</reference>
<evidence type="ECO:0000256" key="1">
    <source>
        <dbReference type="SAM" id="SignalP"/>
    </source>
</evidence>
<accession>A0A937XAU6</accession>
<evidence type="ECO:0000313" key="3">
    <source>
        <dbReference type="EMBL" id="MBM3317199.1"/>
    </source>
</evidence>
<evidence type="ECO:0000313" key="4">
    <source>
        <dbReference type="Proteomes" id="UP000748308"/>
    </source>
</evidence>
<keyword evidence="1" id="KW-0732">Signal</keyword>
<protein>
    <recommendedName>
        <fullName evidence="2">FlgD/Vpr Ig-like domain-containing protein</fullName>
    </recommendedName>
</protein>
<dbReference type="InterPro" id="IPR025965">
    <property type="entry name" value="FlgD/Vpr_Ig-like"/>
</dbReference>
<name>A0A937XAU6_UNCEI</name>
<feature type="chain" id="PRO_5036746667" description="FlgD/Vpr Ig-like domain-containing protein" evidence="1">
    <location>
        <begin position="21"/>
        <end position="410"/>
    </location>
</feature>
<dbReference type="SUPFAM" id="SSF51126">
    <property type="entry name" value="Pectin lyase-like"/>
    <property type="match status" value="1"/>
</dbReference>
<proteinExistence type="predicted"/>
<dbReference type="InterPro" id="IPR011050">
    <property type="entry name" value="Pectin_lyase_fold/virulence"/>
</dbReference>
<comment type="caution">
    <text evidence="3">The sequence shown here is derived from an EMBL/GenBank/DDBJ whole genome shotgun (WGS) entry which is preliminary data.</text>
</comment>
<dbReference type="Proteomes" id="UP000748308">
    <property type="component" value="Unassembled WGS sequence"/>
</dbReference>
<dbReference type="EMBL" id="VGIY01000089">
    <property type="protein sequence ID" value="MBM3317199.1"/>
    <property type="molecule type" value="Genomic_DNA"/>
</dbReference>
<dbReference type="InterPro" id="IPR012334">
    <property type="entry name" value="Pectin_lyas_fold"/>
</dbReference>
<sequence>MRILLTVLLLLWVHQLSAHGATLHVPGEFPTLQAAVDAAENGDLILVDAGEYEEEVLVSSKEVHFVSLRGRCETHISACSAAKINADCYLDVFIDRCAVADGGLMLSAPFCQVTSCQFENGSLLVHQCWSAFIAQNVVRSGDLEVHVGPSGGGGAAVLANAVSFGGIRIKGWAGAGTNVCLNTVHGSAGDGIRIEGELDLDPLELSSNIVACCERGVVWANSSLSVERRCNDVWGNAGGNWIGISDPTGEGGNISLDPMFCDPAAGDLTLASESPCLPGNPGNGDCGQIGALGLGCELPAEMPESERPGGLFLARPAPNPSSAGVVLRYGIPAGSRSTRVRLDILDAGGRIVRTLVRGAEEAGTSRVWWNGTDDRGVDVPSGVYWSRLLVGRSTEGEGVGQASERIVRVR</sequence>
<dbReference type="Gene3D" id="2.160.20.10">
    <property type="entry name" value="Single-stranded right-handed beta-helix, Pectin lyase-like"/>
    <property type="match status" value="1"/>
</dbReference>